<keyword evidence="2" id="KW-1185">Reference proteome</keyword>
<organism evidence="1 2">
    <name type="scientific">Streptomonospora nanhaiensis</name>
    <dbReference type="NCBI Taxonomy" id="1323731"/>
    <lineage>
        <taxon>Bacteria</taxon>
        <taxon>Bacillati</taxon>
        <taxon>Actinomycetota</taxon>
        <taxon>Actinomycetes</taxon>
        <taxon>Streptosporangiales</taxon>
        <taxon>Nocardiopsidaceae</taxon>
        <taxon>Streptomonospora</taxon>
    </lineage>
</organism>
<keyword evidence="1" id="KW-0614">Plasmid</keyword>
<proteinExistence type="predicted"/>
<dbReference type="EMBL" id="CP113265">
    <property type="protein sequence ID" value="WAE76836.1"/>
    <property type="molecule type" value="Genomic_DNA"/>
</dbReference>
<dbReference type="Proteomes" id="UP001156498">
    <property type="component" value="Plasmid p12A09"/>
</dbReference>
<evidence type="ECO:0000313" key="1">
    <source>
        <dbReference type="EMBL" id="WAE76836.1"/>
    </source>
</evidence>
<accession>A0ABY6YXX0</accession>
<protein>
    <recommendedName>
        <fullName evidence="3">Secreted protein</fullName>
    </recommendedName>
</protein>
<geneLocation type="plasmid" evidence="1 2">
    <name>p12A09</name>
</geneLocation>
<name>A0ABY6YXX0_9ACTN</name>
<gene>
    <name evidence="1" type="ORF">OUQ99_31500</name>
</gene>
<reference evidence="1 2" key="1">
    <citation type="journal article" date="2013" name="Int. J. Syst. Evol. Microbiol.">
        <title>Description of Streptomonospora sediminis sp. nov. and Streptomonospora nanhaiensis sp. nov., and reclassification of Nocardiopsis arabia Hozzein &amp; Goodfellow 2008 as Streptomonospora arabica comb. nov. and emended description of the genus Streptomonospora.</title>
        <authorList>
            <person name="Zhang D.F."/>
            <person name="Pan H.Q."/>
            <person name="He J."/>
            <person name="Zhang X.M."/>
            <person name="Zhang Y.G."/>
            <person name="Klenk H.P."/>
            <person name="Hu J.C."/>
            <person name="Li W.J."/>
        </authorList>
    </citation>
    <scope>NUCLEOTIDE SEQUENCE [LARGE SCALE GENOMIC DNA]</scope>
    <source>
        <strain evidence="1 2">12A09</strain>
    </source>
</reference>
<evidence type="ECO:0000313" key="2">
    <source>
        <dbReference type="Proteomes" id="UP001156498"/>
    </source>
</evidence>
<dbReference type="RefSeq" id="WP_267950602.1">
    <property type="nucleotide sequence ID" value="NZ_CP113265.1"/>
</dbReference>
<sequence length="48" mass="4763">MTGVLLVVVVQPQVPVAVVEEETADDVAADLGGDVVGLSVRSVSGSAK</sequence>
<evidence type="ECO:0008006" key="3">
    <source>
        <dbReference type="Google" id="ProtNLM"/>
    </source>
</evidence>